<dbReference type="PANTHER" id="PTHR33608">
    <property type="entry name" value="BLL2464 PROTEIN"/>
    <property type="match status" value="1"/>
</dbReference>
<evidence type="ECO:0000313" key="2">
    <source>
        <dbReference type="EMBL" id="WPU65520.1"/>
    </source>
</evidence>
<keyword evidence="3" id="KW-1185">Reference proteome</keyword>
<accession>A0AAX4HR40</accession>
<dbReference type="AlphaFoldDB" id="A0AAX4HR40"/>
<dbReference type="PANTHER" id="PTHR33608:SF6">
    <property type="entry name" value="BLL2464 PROTEIN"/>
    <property type="match status" value="1"/>
</dbReference>
<gene>
    <name evidence="2" type="ORF">SOO65_02045</name>
</gene>
<dbReference type="Pfam" id="PF01882">
    <property type="entry name" value="DUF58"/>
    <property type="match status" value="1"/>
</dbReference>
<dbReference type="InterPro" id="IPR002881">
    <property type="entry name" value="DUF58"/>
</dbReference>
<sequence length="253" mass="29425">MLKSHFRGSGLQFREHQIYVPGDDVRFIDWKLSARSQNTYVKTFEEERNVEIVVMMDLSQTLLYGFEDVSKLQAMIEIIGLLYILAGETHDLVRVVIWSNKTINLPPKKGKEGLTLFISMLERLGLIDEDGKVILKQKGPLNNHTEENKIAQIKSFLARRKEVIYLGDLSLVKNKELWGKILDKKNMHCFRVFSPVDKNTDLPFLFKAKNPLTNRGVVTDLRSSEKDPLFMKQRFKEIGVHERYLEKFVKELV</sequence>
<dbReference type="Proteomes" id="UP001324634">
    <property type="component" value="Chromosome"/>
</dbReference>
<feature type="domain" description="DUF58" evidence="1">
    <location>
        <begin position="18"/>
        <end position="168"/>
    </location>
</feature>
<organism evidence="2 3">
    <name type="scientific">Peredibacter starrii</name>
    <dbReference type="NCBI Taxonomy" id="28202"/>
    <lineage>
        <taxon>Bacteria</taxon>
        <taxon>Pseudomonadati</taxon>
        <taxon>Bdellovibrionota</taxon>
        <taxon>Bacteriovoracia</taxon>
        <taxon>Bacteriovoracales</taxon>
        <taxon>Bacteriovoracaceae</taxon>
        <taxon>Peredibacter</taxon>
    </lineage>
</organism>
<protein>
    <submittedName>
        <fullName evidence="2">DUF58 domain-containing protein</fullName>
    </submittedName>
</protein>
<dbReference type="KEGG" id="psti:SOO65_02045"/>
<name>A0AAX4HR40_9BACT</name>
<evidence type="ECO:0000313" key="3">
    <source>
        <dbReference type="Proteomes" id="UP001324634"/>
    </source>
</evidence>
<proteinExistence type="predicted"/>
<evidence type="ECO:0000259" key="1">
    <source>
        <dbReference type="Pfam" id="PF01882"/>
    </source>
</evidence>
<dbReference type="RefSeq" id="WP_321396148.1">
    <property type="nucleotide sequence ID" value="NZ_CP139487.1"/>
</dbReference>
<reference evidence="2 3" key="1">
    <citation type="submission" date="2023-11" db="EMBL/GenBank/DDBJ databases">
        <title>Peredibacter starrii A3.12.</title>
        <authorList>
            <person name="Mitchell R.J."/>
        </authorList>
    </citation>
    <scope>NUCLEOTIDE SEQUENCE [LARGE SCALE GENOMIC DNA]</scope>
    <source>
        <strain evidence="2 3">A3.12</strain>
    </source>
</reference>
<dbReference type="EMBL" id="CP139487">
    <property type="protein sequence ID" value="WPU65520.1"/>
    <property type="molecule type" value="Genomic_DNA"/>
</dbReference>